<dbReference type="InterPro" id="IPR045254">
    <property type="entry name" value="Nit1/2_C-N_Hydrolase"/>
</dbReference>
<dbReference type="PROSITE" id="PS01227">
    <property type="entry name" value="UPF0012"/>
    <property type="match status" value="1"/>
</dbReference>
<dbReference type="PANTHER" id="PTHR23088:SF27">
    <property type="entry name" value="DEAMINATED GLUTATHIONE AMIDASE"/>
    <property type="match status" value="1"/>
</dbReference>
<dbReference type="InterPro" id="IPR001110">
    <property type="entry name" value="UPF0012_CS"/>
</dbReference>
<evidence type="ECO:0000259" key="2">
    <source>
        <dbReference type="PROSITE" id="PS50263"/>
    </source>
</evidence>
<dbReference type="Pfam" id="PF00795">
    <property type="entry name" value="CN_hydrolase"/>
    <property type="match status" value="1"/>
</dbReference>
<dbReference type="OrthoDB" id="10250282at2759"/>
<evidence type="ECO:0000313" key="4">
    <source>
        <dbReference type="Proteomes" id="UP000022910"/>
    </source>
</evidence>
<keyword evidence="4" id="KW-1185">Reference proteome</keyword>
<accession>A0A015KV96</accession>
<dbReference type="Proteomes" id="UP000022910">
    <property type="component" value="Unassembled WGS sequence"/>
</dbReference>
<dbReference type="InterPro" id="IPR003010">
    <property type="entry name" value="C-N_Hydrolase"/>
</dbReference>
<name>A0A015KV96_RHIIW</name>
<dbReference type="OMA" id="MRVAVCQ"/>
<dbReference type="GO" id="GO:0016811">
    <property type="term" value="F:hydrolase activity, acting on carbon-nitrogen (but not peptide) bonds, in linear amides"/>
    <property type="evidence" value="ECO:0007669"/>
    <property type="project" value="InterPro"/>
</dbReference>
<dbReference type="AlphaFoldDB" id="A0A015KV96"/>
<dbReference type="PROSITE" id="PS50263">
    <property type="entry name" value="CN_HYDROLASE"/>
    <property type="match status" value="1"/>
</dbReference>
<dbReference type="CDD" id="cd07572">
    <property type="entry name" value="nit"/>
    <property type="match status" value="1"/>
</dbReference>
<dbReference type="PANTHER" id="PTHR23088">
    <property type="entry name" value="NITRILASE-RELATED"/>
    <property type="match status" value="1"/>
</dbReference>
<protein>
    <submittedName>
        <fullName evidence="3">Nit2p</fullName>
    </submittedName>
</protein>
<dbReference type="EMBL" id="JEMT01023734">
    <property type="protein sequence ID" value="EXX63906.1"/>
    <property type="molecule type" value="Genomic_DNA"/>
</dbReference>
<gene>
    <name evidence="3" type="ORF">RirG_147940</name>
</gene>
<evidence type="ECO:0000256" key="1">
    <source>
        <dbReference type="ARBA" id="ARBA00022801"/>
    </source>
</evidence>
<dbReference type="SUPFAM" id="SSF56317">
    <property type="entry name" value="Carbon-nitrogen hydrolase"/>
    <property type="match status" value="1"/>
</dbReference>
<dbReference type="HOGENOM" id="CLU_030130_1_2_1"/>
<reference evidence="3 4" key="1">
    <citation type="submission" date="2014-02" db="EMBL/GenBank/DDBJ databases">
        <title>Single nucleus genome sequencing reveals high similarity among nuclei of an endomycorrhizal fungus.</title>
        <authorList>
            <person name="Lin K."/>
            <person name="Geurts R."/>
            <person name="Zhang Z."/>
            <person name="Limpens E."/>
            <person name="Saunders D.G."/>
            <person name="Mu D."/>
            <person name="Pang E."/>
            <person name="Cao H."/>
            <person name="Cha H."/>
            <person name="Lin T."/>
            <person name="Zhou Q."/>
            <person name="Shang Y."/>
            <person name="Li Y."/>
            <person name="Ivanov S."/>
            <person name="Sharma T."/>
            <person name="Velzen R.V."/>
            <person name="Ruijter N.D."/>
            <person name="Aanen D.K."/>
            <person name="Win J."/>
            <person name="Kamoun S."/>
            <person name="Bisseling T."/>
            <person name="Huang S."/>
        </authorList>
    </citation>
    <scope>NUCLEOTIDE SEQUENCE [LARGE SCALE GENOMIC DNA]</scope>
    <source>
        <strain evidence="4">DAOM197198w</strain>
    </source>
</reference>
<keyword evidence="1" id="KW-0378">Hydrolase</keyword>
<comment type="caution">
    <text evidence="3">The sequence shown here is derived from an EMBL/GenBank/DDBJ whole genome shotgun (WGS) entry which is preliminary data.</text>
</comment>
<dbReference type="STRING" id="1432141.A0A015KV96"/>
<evidence type="ECO:0000313" key="3">
    <source>
        <dbReference type="EMBL" id="EXX63906.1"/>
    </source>
</evidence>
<dbReference type="Gene3D" id="3.60.110.10">
    <property type="entry name" value="Carbon-nitrogen hydrolase"/>
    <property type="match status" value="1"/>
</dbReference>
<dbReference type="InterPro" id="IPR036526">
    <property type="entry name" value="C-N_Hydrolase_sf"/>
</dbReference>
<dbReference type="SMR" id="A0A015KV96"/>
<sequence length="274" mass="30771">MSFVAVAQFCASNLIIKNLKTCVELLEKASRDGAKMVFFPETSDFIAKDSEETLSLALSINSSPFVNGIKDAAMKKNIWVSMGVHELSHDPKRIYNTHLLIDSQGSIIETYRKLHLFDINIKDGPIHLESESTIRGEKICNPIPTPLGNLGLMICYDLRFPELSLELRKKGADILAYSSAFTVKTGQAHWEVLLRARAIENQCYVIASAQIGRHNEKRISYGHAMIVDPWGTVLARCPETSEPSLAYAEIDLDRLKRIRAEMPVLNHRRTDIFG</sequence>
<proteinExistence type="predicted"/>
<organism evidence="3 4">
    <name type="scientific">Rhizophagus irregularis (strain DAOM 197198w)</name>
    <name type="common">Glomus intraradices</name>
    <dbReference type="NCBI Taxonomy" id="1432141"/>
    <lineage>
        <taxon>Eukaryota</taxon>
        <taxon>Fungi</taxon>
        <taxon>Fungi incertae sedis</taxon>
        <taxon>Mucoromycota</taxon>
        <taxon>Glomeromycotina</taxon>
        <taxon>Glomeromycetes</taxon>
        <taxon>Glomerales</taxon>
        <taxon>Glomeraceae</taxon>
        <taxon>Rhizophagus</taxon>
    </lineage>
</organism>
<feature type="domain" description="CN hydrolase" evidence="2">
    <location>
        <begin position="1"/>
        <end position="252"/>
    </location>
</feature>